<dbReference type="GO" id="GO:0005739">
    <property type="term" value="C:mitochondrion"/>
    <property type="evidence" value="ECO:0007669"/>
    <property type="project" value="TreeGrafter"/>
</dbReference>
<dbReference type="PANTHER" id="PTHR14021:SF15">
    <property type="entry name" value="IRON-SULFUR CLUSTER CO-CHAPERONE PROTEIN HSCB"/>
    <property type="match status" value="1"/>
</dbReference>
<keyword evidence="5" id="KW-1185">Reference proteome</keyword>
<reference evidence="4 5" key="2">
    <citation type="submission" date="2018-10" db="EMBL/GenBank/DDBJ databases">
        <authorList>
            <consortium name="Pathogen Informatics"/>
        </authorList>
    </citation>
    <scope>NUCLEOTIDE SEQUENCE [LARGE SCALE GENOMIC DNA]</scope>
</reference>
<evidence type="ECO:0000256" key="2">
    <source>
        <dbReference type="ARBA" id="ARBA00023186"/>
    </source>
</evidence>
<gene>
    <name evidence="4" type="ORF">MCOS_LOCUS10353</name>
</gene>
<dbReference type="Gene3D" id="1.20.1280.20">
    <property type="entry name" value="HscB, C-terminal domain"/>
    <property type="match status" value="1"/>
</dbReference>
<dbReference type="GO" id="GO:0001671">
    <property type="term" value="F:ATPase activator activity"/>
    <property type="evidence" value="ECO:0007669"/>
    <property type="project" value="InterPro"/>
</dbReference>
<reference evidence="6" key="1">
    <citation type="submission" date="2017-02" db="UniProtKB">
        <authorList>
            <consortium name="WormBaseParasite"/>
        </authorList>
    </citation>
    <scope>IDENTIFICATION</scope>
</reference>
<sequence>MNLLKRLEWLNFRHLFGYRFASTSELPGPKDLERDCWNCLKRISCQTFICECGKLQQLSPSWNYFDFFGITKPTMNINMDSLARQKRNLQKAYHPDKFTRSSRKEQEIAASVSAKVNDAFKVLSCPITRAEYILTLNGSPCSSVDMAAADMEFLVEIMELNERVDELSKSPEKADEVDSQIASRWDEEMASVSACIEKEDWAAAHTALSRLRYFERLRNRVRELKPKLSAAGTGAQFK</sequence>
<dbReference type="PANTHER" id="PTHR14021">
    <property type="entry name" value="IRON-SULFUR CLUSTER CO-CHAPERONE PROTEIN HSCB"/>
    <property type="match status" value="1"/>
</dbReference>
<evidence type="ECO:0000313" key="4">
    <source>
        <dbReference type="EMBL" id="VDD84350.1"/>
    </source>
</evidence>
<dbReference type="GO" id="GO:0051087">
    <property type="term" value="F:protein-folding chaperone binding"/>
    <property type="evidence" value="ECO:0007669"/>
    <property type="project" value="InterPro"/>
</dbReference>
<dbReference type="SUPFAM" id="SSF47144">
    <property type="entry name" value="HSC20 (HSCB), C-terminal oligomerisation domain"/>
    <property type="match status" value="1"/>
</dbReference>
<dbReference type="Pfam" id="PF07743">
    <property type="entry name" value="HSCB_C"/>
    <property type="match status" value="1"/>
</dbReference>
<name>A0A0R3UR47_MESCO</name>
<dbReference type="STRING" id="53468.A0A0R3UR47"/>
<evidence type="ECO:0000313" key="5">
    <source>
        <dbReference type="Proteomes" id="UP000267029"/>
    </source>
</evidence>
<dbReference type="AlphaFoldDB" id="A0A0R3UR47"/>
<dbReference type="SUPFAM" id="SSF46565">
    <property type="entry name" value="Chaperone J-domain"/>
    <property type="match status" value="1"/>
</dbReference>
<dbReference type="WBParaSite" id="MCOS_0001035201-mRNA-1">
    <property type="protein sequence ID" value="MCOS_0001035201-mRNA-1"/>
    <property type="gene ID" value="MCOS_0001035201"/>
</dbReference>
<keyword evidence="2" id="KW-0143">Chaperone</keyword>
<dbReference type="InterPro" id="IPR036386">
    <property type="entry name" value="HscB_C_sf"/>
</dbReference>
<dbReference type="OrthoDB" id="448954at2759"/>
<protein>
    <submittedName>
        <fullName evidence="6">J domain-containing protein</fullName>
    </submittedName>
</protein>
<proteinExistence type="inferred from homology"/>
<dbReference type="Gene3D" id="1.10.287.110">
    <property type="entry name" value="DnaJ domain"/>
    <property type="match status" value="1"/>
</dbReference>
<dbReference type="GO" id="GO:0044571">
    <property type="term" value="P:[2Fe-2S] cluster assembly"/>
    <property type="evidence" value="ECO:0007669"/>
    <property type="project" value="InterPro"/>
</dbReference>
<accession>A0A0R3UR47</accession>
<dbReference type="NCBIfam" id="TIGR00714">
    <property type="entry name" value="hscB"/>
    <property type="match status" value="1"/>
</dbReference>
<organism evidence="6">
    <name type="scientific">Mesocestoides corti</name>
    <name type="common">Flatworm</name>
    <dbReference type="NCBI Taxonomy" id="53468"/>
    <lineage>
        <taxon>Eukaryota</taxon>
        <taxon>Metazoa</taxon>
        <taxon>Spiralia</taxon>
        <taxon>Lophotrochozoa</taxon>
        <taxon>Platyhelminthes</taxon>
        <taxon>Cestoda</taxon>
        <taxon>Eucestoda</taxon>
        <taxon>Cyclophyllidea</taxon>
        <taxon>Mesocestoididae</taxon>
        <taxon>Mesocestoides</taxon>
    </lineage>
</organism>
<dbReference type="InterPro" id="IPR036869">
    <property type="entry name" value="J_dom_sf"/>
</dbReference>
<dbReference type="InterPro" id="IPR004640">
    <property type="entry name" value="HscB"/>
</dbReference>
<evidence type="ECO:0000259" key="3">
    <source>
        <dbReference type="PROSITE" id="PS50076"/>
    </source>
</evidence>
<dbReference type="PROSITE" id="PS50076">
    <property type="entry name" value="DNAJ_2"/>
    <property type="match status" value="1"/>
</dbReference>
<dbReference type="Proteomes" id="UP000267029">
    <property type="component" value="Unassembled WGS sequence"/>
</dbReference>
<dbReference type="InterPro" id="IPR001623">
    <property type="entry name" value="DnaJ_domain"/>
</dbReference>
<comment type="similarity">
    <text evidence="1">Belongs to the HscB family.</text>
</comment>
<evidence type="ECO:0000256" key="1">
    <source>
        <dbReference type="ARBA" id="ARBA00010476"/>
    </source>
</evidence>
<evidence type="ECO:0000313" key="6">
    <source>
        <dbReference type="WBParaSite" id="MCOS_0001035201-mRNA-1"/>
    </source>
</evidence>
<dbReference type="GO" id="GO:0051259">
    <property type="term" value="P:protein complex oligomerization"/>
    <property type="evidence" value="ECO:0007669"/>
    <property type="project" value="InterPro"/>
</dbReference>
<dbReference type="InterPro" id="IPR009073">
    <property type="entry name" value="HscB_oligo_C"/>
</dbReference>
<dbReference type="CDD" id="cd06257">
    <property type="entry name" value="DnaJ"/>
    <property type="match status" value="1"/>
</dbReference>
<dbReference type="EMBL" id="UXSR01006205">
    <property type="protein sequence ID" value="VDD84350.1"/>
    <property type="molecule type" value="Genomic_DNA"/>
</dbReference>
<feature type="domain" description="J" evidence="3">
    <location>
        <begin position="63"/>
        <end position="136"/>
    </location>
</feature>